<comment type="caution">
    <text evidence="6">The sequence shown here is derived from an EMBL/GenBank/DDBJ whole genome shotgun (WGS) entry which is preliminary data.</text>
</comment>
<dbReference type="PROSITE" id="PS51296">
    <property type="entry name" value="RIESKE"/>
    <property type="match status" value="1"/>
</dbReference>
<dbReference type="InterPro" id="IPR017941">
    <property type="entry name" value="Rieske_2Fe-2S"/>
</dbReference>
<evidence type="ECO:0000256" key="4">
    <source>
        <dbReference type="ARBA" id="ARBA00023014"/>
    </source>
</evidence>
<dbReference type="AlphaFoldDB" id="A0A1G1W8K3"/>
<accession>A0A1G1W8K3</accession>
<evidence type="ECO:0000256" key="1">
    <source>
        <dbReference type="ARBA" id="ARBA00022714"/>
    </source>
</evidence>
<dbReference type="GO" id="GO:0046872">
    <property type="term" value="F:metal ion binding"/>
    <property type="evidence" value="ECO:0007669"/>
    <property type="project" value="UniProtKB-KW"/>
</dbReference>
<dbReference type="Pfam" id="PF00355">
    <property type="entry name" value="Rieske"/>
    <property type="match status" value="1"/>
</dbReference>
<reference evidence="6 7" key="1">
    <citation type="journal article" date="2016" name="Nat. Commun.">
        <title>Thousands of microbial genomes shed light on interconnected biogeochemical processes in an aquifer system.</title>
        <authorList>
            <person name="Anantharaman K."/>
            <person name="Brown C.T."/>
            <person name="Hug L.A."/>
            <person name="Sharon I."/>
            <person name="Castelle C.J."/>
            <person name="Probst A.J."/>
            <person name="Thomas B.C."/>
            <person name="Singh A."/>
            <person name="Wilkins M.J."/>
            <person name="Karaoz U."/>
            <person name="Brodie E.L."/>
            <person name="Williams K.H."/>
            <person name="Hubbard S.S."/>
            <person name="Banfield J.F."/>
        </authorList>
    </citation>
    <scope>NUCLEOTIDE SEQUENCE [LARGE SCALE GENOMIC DNA]</scope>
</reference>
<gene>
    <name evidence="6" type="ORF">A2126_00855</name>
</gene>
<sequence length="103" mass="11119">MAEFVKVANLDELKEDEIRAVNVAGVRIALYRLGNEVFATSDICTHAGCLLSDSGYTQGEEVECGCHSSRFNLKTGAVTQEPAVEPLKSYPVKIESGSVLIEV</sequence>
<keyword evidence="2" id="KW-0479">Metal-binding</keyword>
<dbReference type="SUPFAM" id="SSF50022">
    <property type="entry name" value="ISP domain"/>
    <property type="match status" value="1"/>
</dbReference>
<keyword evidence="1" id="KW-0001">2Fe-2S</keyword>
<evidence type="ECO:0000256" key="3">
    <source>
        <dbReference type="ARBA" id="ARBA00023004"/>
    </source>
</evidence>
<evidence type="ECO:0000313" key="6">
    <source>
        <dbReference type="EMBL" id="OGY24013.1"/>
    </source>
</evidence>
<dbReference type="PANTHER" id="PTHR21496">
    <property type="entry name" value="FERREDOXIN-RELATED"/>
    <property type="match status" value="1"/>
</dbReference>
<evidence type="ECO:0000313" key="7">
    <source>
        <dbReference type="Proteomes" id="UP000178493"/>
    </source>
</evidence>
<protein>
    <recommendedName>
        <fullName evidence="5">Rieske domain-containing protein</fullName>
    </recommendedName>
</protein>
<name>A0A1G1W8K3_9BACT</name>
<dbReference type="Proteomes" id="UP000178493">
    <property type="component" value="Unassembled WGS sequence"/>
</dbReference>
<evidence type="ECO:0000259" key="5">
    <source>
        <dbReference type="PROSITE" id="PS51296"/>
    </source>
</evidence>
<keyword evidence="4" id="KW-0411">Iron-sulfur</keyword>
<dbReference type="GO" id="GO:0051537">
    <property type="term" value="F:2 iron, 2 sulfur cluster binding"/>
    <property type="evidence" value="ECO:0007669"/>
    <property type="project" value="UniProtKB-KW"/>
</dbReference>
<dbReference type="InterPro" id="IPR036922">
    <property type="entry name" value="Rieske_2Fe-2S_sf"/>
</dbReference>
<feature type="domain" description="Rieske" evidence="5">
    <location>
        <begin position="5"/>
        <end position="101"/>
    </location>
</feature>
<proteinExistence type="predicted"/>
<dbReference type="EMBL" id="MHCO01000022">
    <property type="protein sequence ID" value="OGY24013.1"/>
    <property type="molecule type" value="Genomic_DNA"/>
</dbReference>
<organism evidence="6 7">
    <name type="scientific">Candidatus Woykebacteria bacterium GWB1_45_5</name>
    <dbReference type="NCBI Taxonomy" id="1802592"/>
    <lineage>
        <taxon>Bacteria</taxon>
        <taxon>Candidatus Woykeibacteriota</taxon>
    </lineage>
</organism>
<evidence type="ECO:0000256" key="2">
    <source>
        <dbReference type="ARBA" id="ARBA00022723"/>
    </source>
</evidence>
<dbReference type="Gene3D" id="2.102.10.10">
    <property type="entry name" value="Rieske [2Fe-2S] iron-sulphur domain"/>
    <property type="match status" value="1"/>
</dbReference>
<dbReference type="PANTHER" id="PTHR21496:SF23">
    <property type="entry name" value="3-PHENYLPROPIONATE_CINNAMIC ACID DIOXYGENASE FERREDOXIN SUBUNIT"/>
    <property type="match status" value="1"/>
</dbReference>
<keyword evidence="3" id="KW-0408">Iron</keyword>
<dbReference type="CDD" id="cd03528">
    <property type="entry name" value="Rieske_RO_ferredoxin"/>
    <property type="match status" value="1"/>
</dbReference>